<dbReference type="InterPro" id="IPR027443">
    <property type="entry name" value="IPNS-like_sf"/>
</dbReference>
<dbReference type="EMBL" id="JBBPBN010000005">
    <property type="protein sequence ID" value="KAK9039016.1"/>
    <property type="molecule type" value="Genomic_DNA"/>
</dbReference>
<comment type="caution">
    <text evidence="5">The sequence shown here is derived from an EMBL/GenBank/DDBJ whole genome shotgun (WGS) entry which is preliminary data.</text>
</comment>
<dbReference type="InterPro" id="IPR039900">
    <property type="entry name" value="Pat1-like"/>
</dbReference>
<evidence type="ECO:0000259" key="4">
    <source>
        <dbReference type="PROSITE" id="PS51471"/>
    </source>
</evidence>
<name>A0ABR2TNG0_9ROSI</name>
<dbReference type="PANTHER" id="PTHR21551">
    <property type="entry name" value="TOPOISOMERASE II-ASSOCIATED PROTEIN PAT1"/>
    <property type="match status" value="1"/>
</dbReference>
<keyword evidence="2" id="KW-0408">Iron</keyword>
<dbReference type="Gene3D" id="2.60.120.330">
    <property type="entry name" value="B-lactam Antibiotic, Isopenicillin N Synthase, Chain"/>
    <property type="match status" value="1"/>
</dbReference>
<proteinExistence type="predicted"/>
<protein>
    <recommendedName>
        <fullName evidence="4">Fe2OG dioxygenase domain-containing protein</fullName>
    </recommendedName>
</protein>
<evidence type="ECO:0000256" key="3">
    <source>
        <dbReference type="SAM" id="MobiDB-lite"/>
    </source>
</evidence>
<feature type="region of interest" description="Disordered" evidence="3">
    <location>
        <begin position="696"/>
        <end position="725"/>
    </location>
</feature>
<reference evidence="5 6" key="1">
    <citation type="journal article" date="2024" name="G3 (Bethesda)">
        <title>Genome assembly of Hibiscus sabdariffa L. provides insights into metabolisms of medicinal natural products.</title>
        <authorList>
            <person name="Kim T."/>
        </authorList>
    </citation>
    <scope>NUCLEOTIDE SEQUENCE [LARGE SCALE GENOMIC DNA]</scope>
    <source>
        <strain evidence="5">TK-2024</strain>
        <tissue evidence="5">Old leaves</tissue>
    </source>
</reference>
<keyword evidence="6" id="KW-1185">Reference proteome</keyword>
<dbReference type="InterPro" id="IPR026992">
    <property type="entry name" value="DIOX_N"/>
</dbReference>
<evidence type="ECO:0000256" key="1">
    <source>
        <dbReference type="ARBA" id="ARBA00022723"/>
    </source>
</evidence>
<evidence type="ECO:0000256" key="2">
    <source>
        <dbReference type="ARBA" id="ARBA00023004"/>
    </source>
</evidence>
<dbReference type="SUPFAM" id="SSF51197">
    <property type="entry name" value="Clavaminate synthase-like"/>
    <property type="match status" value="1"/>
</dbReference>
<feature type="compositionally biased region" description="Low complexity" evidence="3">
    <location>
        <begin position="449"/>
        <end position="460"/>
    </location>
</feature>
<accession>A0ABR2TNG0</accession>
<organism evidence="5 6">
    <name type="scientific">Hibiscus sabdariffa</name>
    <name type="common">roselle</name>
    <dbReference type="NCBI Taxonomy" id="183260"/>
    <lineage>
        <taxon>Eukaryota</taxon>
        <taxon>Viridiplantae</taxon>
        <taxon>Streptophyta</taxon>
        <taxon>Embryophyta</taxon>
        <taxon>Tracheophyta</taxon>
        <taxon>Spermatophyta</taxon>
        <taxon>Magnoliopsida</taxon>
        <taxon>eudicotyledons</taxon>
        <taxon>Gunneridae</taxon>
        <taxon>Pentapetalae</taxon>
        <taxon>rosids</taxon>
        <taxon>malvids</taxon>
        <taxon>Malvales</taxon>
        <taxon>Malvaceae</taxon>
        <taxon>Malvoideae</taxon>
        <taxon>Hibiscus</taxon>
    </lineage>
</organism>
<dbReference type="Pfam" id="PF03171">
    <property type="entry name" value="2OG-FeII_Oxy"/>
    <property type="match status" value="1"/>
</dbReference>
<dbReference type="Pfam" id="PF14226">
    <property type="entry name" value="DIOX_N"/>
    <property type="match status" value="1"/>
</dbReference>
<feature type="compositionally biased region" description="Polar residues" evidence="3">
    <location>
        <begin position="703"/>
        <end position="725"/>
    </location>
</feature>
<dbReference type="InterPro" id="IPR005123">
    <property type="entry name" value="Oxoglu/Fe-dep_dioxygenase_dom"/>
</dbReference>
<evidence type="ECO:0000313" key="5">
    <source>
        <dbReference type="EMBL" id="KAK9039016.1"/>
    </source>
</evidence>
<keyword evidence="1" id="KW-0479">Metal-binding</keyword>
<dbReference type="InterPro" id="IPR044861">
    <property type="entry name" value="IPNS-like_FE2OG_OXY"/>
</dbReference>
<feature type="region of interest" description="Disordered" evidence="3">
    <location>
        <begin position="441"/>
        <end position="471"/>
    </location>
</feature>
<gene>
    <name evidence="5" type="ORF">V6N11_023856</name>
</gene>
<dbReference type="Proteomes" id="UP001396334">
    <property type="component" value="Unassembled WGS sequence"/>
</dbReference>
<dbReference type="PROSITE" id="PS51471">
    <property type="entry name" value="FE2OG_OXY"/>
    <property type="match status" value="1"/>
</dbReference>
<feature type="region of interest" description="Disordered" evidence="3">
    <location>
        <begin position="1127"/>
        <end position="1146"/>
    </location>
</feature>
<feature type="region of interest" description="Disordered" evidence="3">
    <location>
        <begin position="816"/>
        <end position="840"/>
    </location>
</feature>
<feature type="domain" description="Fe2OG dioxygenase" evidence="4">
    <location>
        <begin position="145"/>
        <end position="247"/>
    </location>
</feature>
<sequence>MEKTQSIPTIDFSDFPGQYEKLRKASEEWGCFRVVNHKIPLELMQEMKKVVRSLLDLPTEIKKNNTDVIAGSGYWAPSTKNPLYEALGLYDMASSQAVHDFCSQLEASPSQRDTIEKYAQAINEMIMDIGGKLAESMGLNGDYCKEWPCQFRINKYHFTPESVGTTGVQIHTDSGFLTILQDDENVGGLEVDKSGEFVAVDPLPGSLLVNLGDMAHVWSNGRLHTVRHRVQCKEATIRVSIATFLLGLKEATVEPPPELVDTDHPRLYKSFTYEEYRELRISTKLQAGEALALPPSSPSFAAAAVCVGFAFPVGFVNMDRSDGNALFDASQYDFFGRSAMEEVALGGLEDGEEEAPMFASIEDDEYRLFDKGEVGGLGSLSDMDDLASTFAKLNKVVTGPRNPGVIGDRSGSFSRESSSAIEWAQDGEFLNWMDQHVFDTEDTQESKRWSSQPQSSSARFSESKPLCRTSSYPLQQPEPLFMFDTENVQEGKRWSSQPSSALSESKPLYRTLSYPDQQPEPHFSSEPFVGSKSTFTSFPPPGSGCQQSLPGNLKIPVLSTGSQSPFSAASLSSMSTSNLHLAGLSHGLPFGSNLSQLTSPGLSFSGRSQNNWVNRSGLLHGEHAGLLHHMFQQQIPHLNGLMSPQLMSSQQQLQEQRRHHAIQPSLAHFTALQSQLYNSHPSSHKMMLGLADLREHRTKSSQRNRQSMRFSQQSSDTGSQKSESGLVQFRSKYMTGEEIESILKIQHAATHSNDPYVDDYYHQACLAKRSAFRAKNHFYPSRKKESHSRSRNSGEQHLHLHVDALGKGSLSSIRRPRPLLEVDPPLGSGDASDQKTERSLEQEPMLAARITLEDGFSLLLEIDDIDRLIQFSQPHDGGAHLRRKRQILLEGMATSLQLVDPLSKGVHPVSCAPKDDIVFLRLVSLAKGRKLITRFIQLLIPGSDLMRIACMTIFCHLRFLFGGLSSNLEAAETTNDLAKTVSMCVNGMDLRAISSCLVAVVCSTEQPPLRPLGSSAGDGASVILKSVLERATKLVSHPSGNCSMPHYAFWRASFDEFFILLTKYCVTKYETMIQSIRNQSQPSTEVIGSEAIRREMPCELLRASLPHTNESQRKLLMDFSQQSVPMNGSNLPAGGTSQINSELVRG</sequence>
<evidence type="ECO:0000313" key="6">
    <source>
        <dbReference type="Proteomes" id="UP001396334"/>
    </source>
</evidence>
<dbReference type="PANTHER" id="PTHR21551:SF24">
    <property type="entry name" value="PROTEIN PAT1 HOMOLOG 2"/>
    <property type="match status" value="1"/>
</dbReference>